<sequence length="157" mass="17435">MDQPAHQFFQPRRDSLSGAPKMGFFRLHSRHWCDSTVILSNADGHIFTVPFDDILRQYRRVVTDSLDRCVSRPDDVAGFSIGCLLLSLIGPERSLLSRSHCRSREASSRRAGESRVVILCTGREVCCDGGDAQVDAVQGCQAAPHSIDRGPRRDHVS</sequence>
<keyword evidence="2" id="KW-1185">Reference proteome</keyword>
<evidence type="ECO:0000313" key="2">
    <source>
        <dbReference type="Proteomes" id="UP001295794"/>
    </source>
</evidence>
<evidence type="ECO:0000313" key="1">
    <source>
        <dbReference type="EMBL" id="CAK5265144.1"/>
    </source>
</evidence>
<dbReference type="Proteomes" id="UP001295794">
    <property type="component" value="Unassembled WGS sequence"/>
</dbReference>
<dbReference type="EMBL" id="CAVNYO010000082">
    <property type="protein sequence ID" value="CAK5265144.1"/>
    <property type="molecule type" value="Genomic_DNA"/>
</dbReference>
<proteinExistence type="predicted"/>
<name>A0AAD2GZ99_9AGAR</name>
<comment type="caution">
    <text evidence="1">The sequence shown here is derived from an EMBL/GenBank/DDBJ whole genome shotgun (WGS) entry which is preliminary data.</text>
</comment>
<dbReference type="AlphaFoldDB" id="A0AAD2GZ99"/>
<protein>
    <submittedName>
        <fullName evidence="1">Uncharacterized protein</fullName>
    </submittedName>
</protein>
<gene>
    <name evidence="1" type="ORF">MYCIT1_LOCUS5917</name>
</gene>
<accession>A0AAD2GZ99</accession>
<organism evidence="1 2">
    <name type="scientific">Mycena citricolor</name>
    <dbReference type="NCBI Taxonomy" id="2018698"/>
    <lineage>
        <taxon>Eukaryota</taxon>
        <taxon>Fungi</taxon>
        <taxon>Dikarya</taxon>
        <taxon>Basidiomycota</taxon>
        <taxon>Agaricomycotina</taxon>
        <taxon>Agaricomycetes</taxon>
        <taxon>Agaricomycetidae</taxon>
        <taxon>Agaricales</taxon>
        <taxon>Marasmiineae</taxon>
        <taxon>Mycenaceae</taxon>
        <taxon>Mycena</taxon>
    </lineage>
</organism>
<reference evidence="1" key="1">
    <citation type="submission" date="2023-11" db="EMBL/GenBank/DDBJ databases">
        <authorList>
            <person name="De Vega J J."/>
            <person name="De Vega J J."/>
        </authorList>
    </citation>
    <scope>NUCLEOTIDE SEQUENCE</scope>
</reference>